<dbReference type="Proteomes" id="UP000294543">
    <property type="component" value="Unassembled WGS sequence"/>
</dbReference>
<name>A0A4V2YFM0_9ACTN</name>
<accession>A0A4V2YFM0</accession>
<dbReference type="AlphaFoldDB" id="A0A4V2YFM0"/>
<evidence type="ECO:0000313" key="2">
    <source>
        <dbReference type="EMBL" id="TDD23687.1"/>
    </source>
</evidence>
<sequence>MADALLSYASGVSGVPLLGETIGENFERAVARFGGHEALVDVAAGRRWTYSDSAAPACPPAACRRSSRSTPTWPPPSPTPRACVPGSPWTAGRCCPSPGSRSARPGVPCCTRRATARCRPLRAARRRRTTPAAKRAPTVTWTRTSRRRTGASRRAPGRCSASPTRRSGPIVTCTCAI</sequence>
<evidence type="ECO:0000313" key="3">
    <source>
        <dbReference type="Proteomes" id="UP000294543"/>
    </source>
</evidence>
<proteinExistence type="predicted"/>
<dbReference type="OrthoDB" id="9803968at2"/>
<feature type="compositionally biased region" description="Low complexity" evidence="1">
    <location>
        <begin position="130"/>
        <end position="143"/>
    </location>
</feature>
<evidence type="ECO:0000256" key="1">
    <source>
        <dbReference type="SAM" id="MobiDB-lite"/>
    </source>
</evidence>
<reference evidence="2 3" key="1">
    <citation type="submission" date="2019-03" db="EMBL/GenBank/DDBJ databases">
        <title>Draft genome sequences of novel Actinobacteria.</title>
        <authorList>
            <person name="Sahin N."/>
            <person name="Ay H."/>
            <person name="Saygin H."/>
        </authorList>
    </citation>
    <scope>NUCLEOTIDE SEQUENCE [LARGE SCALE GENOMIC DNA]</scope>
    <source>
        <strain evidence="2 3">KC712</strain>
    </source>
</reference>
<dbReference type="EMBL" id="SMKP01000016">
    <property type="protein sequence ID" value="TDD23687.1"/>
    <property type="molecule type" value="Genomic_DNA"/>
</dbReference>
<gene>
    <name evidence="2" type="ORF">E1294_08145</name>
</gene>
<protein>
    <submittedName>
        <fullName evidence="2">Uncharacterized protein</fullName>
    </submittedName>
</protein>
<organism evidence="2 3">
    <name type="scientific">Nonomuraea diastatica</name>
    <dbReference type="NCBI Taxonomy" id="1848329"/>
    <lineage>
        <taxon>Bacteria</taxon>
        <taxon>Bacillati</taxon>
        <taxon>Actinomycetota</taxon>
        <taxon>Actinomycetes</taxon>
        <taxon>Streptosporangiales</taxon>
        <taxon>Streptosporangiaceae</taxon>
        <taxon>Nonomuraea</taxon>
    </lineage>
</organism>
<comment type="caution">
    <text evidence="2">The sequence shown here is derived from an EMBL/GenBank/DDBJ whole genome shotgun (WGS) entry which is preliminary data.</text>
</comment>
<feature type="region of interest" description="Disordered" evidence="1">
    <location>
        <begin position="122"/>
        <end position="163"/>
    </location>
</feature>
<keyword evidence="3" id="KW-1185">Reference proteome</keyword>